<dbReference type="Proteomes" id="UP001234178">
    <property type="component" value="Unassembled WGS sequence"/>
</dbReference>
<feature type="region of interest" description="Disordered" evidence="1">
    <location>
        <begin position="665"/>
        <end position="688"/>
    </location>
</feature>
<dbReference type="EMBL" id="JAOYFB010000044">
    <property type="protein sequence ID" value="KAK4045455.1"/>
    <property type="molecule type" value="Genomic_DNA"/>
</dbReference>
<feature type="compositionally biased region" description="Basic and acidic residues" evidence="1">
    <location>
        <begin position="7"/>
        <end position="18"/>
    </location>
</feature>
<keyword evidence="3" id="KW-1185">Reference proteome</keyword>
<dbReference type="Gene3D" id="2.40.160.50">
    <property type="entry name" value="membrane protein fhac: a member of the omp85/tpsb transporter family"/>
    <property type="match status" value="1"/>
</dbReference>
<feature type="region of interest" description="Disordered" evidence="1">
    <location>
        <begin position="1"/>
        <end position="59"/>
    </location>
</feature>
<gene>
    <name evidence="2" type="ORF">OUZ56_033079</name>
</gene>
<evidence type="ECO:0008006" key="4">
    <source>
        <dbReference type="Google" id="ProtNLM"/>
    </source>
</evidence>
<comment type="caution">
    <text evidence="2">The sequence shown here is derived from an EMBL/GenBank/DDBJ whole genome shotgun (WGS) entry which is preliminary data.</text>
</comment>
<dbReference type="Gene3D" id="3.10.20.310">
    <property type="entry name" value="membrane protein fhac"/>
    <property type="match status" value="1"/>
</dbReference>
<evidence type="ECO:0000313" key="3">
    <source>
        <dbReference type="Proteomes" id="UP001234178"/>
    </source>
</evidence>
<protein>
    <recommendedName>
        <fullName evidence="4">Bacterial surface antigen (D15) domain-containing protein</fullName>
    </recommendedName>
</protein>
<feature type="region of interest" description="Disordered" evidence="1">
    <location>
        <begin position="86"/>
        <end position="108"/>
    </location>
</feature>
<feature type="compositionally biased region" description="Basic and acidic residues" evidence="1">
    <location>
        <begin position="31"/>
        <end position="41"/>
    </location>
</feature>
<name>A0ABR0BA45_9CRUS</name>
<accession>A0ABR0BA45</accession>
<evidence type="ECO:0000313" key="2">
    <source>
        <dbReference type="EMBL" id="KAK4045455.1"/>
    </source>
</evidence>
<sequence length="688" mass="76591">MWPTTKEINRVSERDRTRQNGAKIDPIKVNLDVEARRKESGDTSDNGGNWPHPPEAARRVPQSWSRAKPFLVAAICGVGLLEPQVAHASPPPAADPNAPVTRRGQLSPYEKDTLARISRERHLERETEPHGKILEEVLIERLEVLDESDPLPGFAKSALNALHTTSRDFVVRREVLLHPGDVWNDAVVEETGRNLRKLFDFSLALAVPMKGSSPDKVRLLVVVKDIWSLRFSYDLALGKGGLQSIVLQPSESTFVGIHNATSFTFKQLPLSREYGLANKIPRIGKSYIGASVAASVIFNRRTGDSEGTNGAVSVGQTLYTTRTPWAWSVGTAWSTSVSRRYVDGIQGTYDAKETPEKDNIPFEYLQRNLVNSFGITRSFGWRNKVDFTFGGEYNRRMYRSHNLEGFSPAAVAEFEKNVVPRTDIRIDPIARIHIYQNNFYRLTDVETLALQEDFRLGYDFWFQVYPVQKAFGSTRSFLGLYGAAQYTVPLGNGIARAGIESTHEVQLDAIPDASVTGTLRVVTPKFKIGRLVFDALVLNRYRNYLNRYDFLGGEGRLRGFPTSGFRGKDAAVMNVEFRSRPIDIASVQIGGVLFYDAGNVTDSLAAIRPYQSTGAGVRLLFPQLNRTVFRTDLAFPLTRPLPSGTGPVGFFVSFEQAFAFGKVGPDAESPRDRRTTGAPLRVDTAHVF</sequence>
<proteinExistence type="predicted"/>
<reference evidence="2 3" key="1">
    <citation type="journal article" date="2023" name="Nucleic Acids Res.">
        <title>The hologenome of Daphnia magna reveals possible DNA methylation and microbiome-mediated evolution of the host genome.</title>
        <authorList>
            <person name="Chaturvedi A."/>
            <person name="Li X."/>
            <person name="Dhandapani V."/>
            <person name="Marshall H."/>
            <person name="Kissane S."/>
            <person name="Cuenca-Cambronero M."/>
            <person name="Asole G."/>
            <person name="Calvet F."/>
            <person name="Ruiz-Romero M."/>
            <person name="Marangio P."/>
            <person name="Guigo R."/>
            <person name="Rago D."/>
            <person name="Mirbahai L."/>
            <person name="Eastwood N."/>
            <person name="Colbourne J.K."/>
            <person name="Zhou J."/>
            <person name="Mallon E."/>
            <person name="Orsini L."/>
        </authorList>
    </citation>
    <scope>NUCLEOTIDE SEQUENCE [LARGE SCALE GENOMIC DNA]</scope>
    <source>
        <strain evidence="2">LRV0_1</strain>
    </source>
</reference>
<organism evidence="2 3">
    <name type="scientific">Daphnia magna</name>
    <dbReference type="NCBI Taxonomy" id="35525"/>
    <lineage>
        <taxon>Eukaryota</taxon>
        <taxon>Metazoa</taxon>
        <taxon>Ecdysozoa</taxon>
        <taxon>Arthropoda</taxon>
        <taxon>Crustacea</taxon>
        <taxon>Branchiopoda</taxon>
        <taxon>Diplostraca</taxon>
        <taxon>Cladocera</taxon>
        <taxon>Anomopoda</taxon>
        <taxon>Daphniidae</taxon>
        <taxon>Daphnia</taxon>
    </lineage>
</organism>
<evidence type="ECO:0000256" key="1">
    <source>
        <dbReference type="SAM" id="MobiDB-lite"/>
    </source>
</evidence>